<reference evidence="2" key="1">
    <citation type="journal article" date="2015" name="Nature">
        <title>Complex archaea that bridge the gap between prokaryotes and eukaryotes.</title>
        <authorList>
            <person name="Spang A."/>
            <person name="Saw J.H."/>
            <person name="Jorgensen S.L."/>
            <person name="Zaremba-Niedzwiedzka K."/>
            <person name="Martijn J."/>
            <person name="Lind A.E."/>
            <person name="van Eijk R."/>
            <person name="Schleper C."/>
            <person name="Guy L."/>
            <person name="Ettema T.J."/>
        </authorList>
    </citation>
    <scope>NUCLEOTIDE SEQUENCE</scope>
</reference>
<accession>A0A0F9EI72</accession>
<dbReference type="AlphaFoldDB" id="A0A0F9EI72"/>
<gene>
    <name evidence="2" type="ORF">LCGC14_2072310</name>
</gene>
<feature type="compositionally biased region" description="Basic and acidic residues" evidence="1">
    <location>
        <begin position="186"/>
        <end position="196"/>
    </location>
</feature>
<evidence type="ECO:0000256" key="1">
    <source>
        <dbReference type="SAM" id="MobiDB-lite"/>
    </source>
</evidence>
<name>A0A0F9EI72_9ZZZZ</name>
<dbReference type="EMBL" id="LAZR01024882">
    <property type="protein sequence ID" value="KKL73694.1"/>
    <property type="molecule type" value="Genomic_DNA"/>
</dbReference>
<protein>
    <submittedName>
        <fullName evidence="2">Uncharacterized protein</fullName>
    </submittedName>
</protein>
<organism evidence="2">
    <name type="scientific">marine sediment metagenome</name>
    <dbReference type="NCBI Taxonomy" id="412755"/>
    <lineage>
        <taxon>unclassified sequences</taxon>
        <taxon>metagenomes</taxon>
        <taxon>ecological metagenomes</taxon>
    </lineage>
</organism>
<evidence type="ECO:0000313" key="2">
    <source>
        <dbReference type="EMBL" id="KKL73694.1"/>
    </source>
</evidence>
<feature type="region of interest" description="Disordered" evidence="1">
    <location>
        <begin position="172"/>
        <end position="196"/>
    </location>
</feature>
<sequence length="196" mass="22154">MPIPNQAVVKPIIDEIRDSIVAIIHESWDDWMASDFVGVWRCKRSRANFVWEQIIGKAHAELTDLEGVHIIEGTETLKFMMQDQVLFRFKKADDAGRTANVATQMALAFHNHEQDLLGLPEVQRVEVVYKLNKLETAVSDICVVARDGDRVAWEYSLLDAADVVIPLPMPEPEPARPAAKIVKLKGASDERKQRDK</sequence>
<proteinExistence type="predicted"/>
<comment type="caution">
    <text evidence="2">The sequence shown here is derived from an EMBL/GenBank/DDBJ whole genome shotgun (WGS) entry which is preliminary data.</text>
</comment>